<reference evidence="2 3" key="1">
    <citation type="submission" date="2016-05" db="EMBL/GenBank/DDBJ databases">
        <title>Comparative analysis of secretome profiles of manganese(II)-oxidizing ascomycete fungi.</title>
        <authorList>
            <consortium name="DOE Joint Genome Institute"/>
            <person name="Zeiner C.A."/>
            <person name="Purvine S.O."/>
            <person name="Zink E.M."/>
            <person name="Wu S."/>
            <person name="Pasa-Tolic L."/>
            <person name="Chaput D.L."/>
            <person name="Haridas S."/>
            <person name="Grigoriev I.V."/>
            <person name="Santelli C.M."/>
            <person name="Hansel C.M."/>
        </authorList>
    </citation>
    <scope>NUCLEOTIDE SEQUENCE [LARGE SCALE GENOMIC DNA]</scope>
    <source>
        <strain evidence="2 3">AP3s5-JAC2a</strain>
    </source>
</reference>
<name>A0A177CRW9_9PLEO</name>
<evidence type="ECO:0000313" key="2">
    <source>
        <dbReference type="EMBL" id="OAG09509.1"/>
    </source>
</evidence>
<proteinExistence type="predicted"/>
<dbReference type="InParanoid" id="A0A177CRW9"/>
<feature type="compositionally biased region" description="Polar residues" evidence="1">
    <location>
        <begin position="114"/>
        <end position="126"/>
    </location>
</feature>
<organism evidence="2 3">
    <name type="scientific">Paraphaeosphaeria sporulosa</name>
    <dbReference type="NCBI Taxonomy" id="1460663"/>
    <lineage>
        <taxon>Eukaryota</taxon>
        <taxon>Fungi</taxon>
        <taxon>Dikarya</taxon>
        <taxon>Ascomycota</taxon>
        <taxon>Pezizomycotina</taxon>
        <taxon>Dothideomycetes</taxon>
        <taxon>Pleosporomycetidae</taxon>
        <taxon>Pleosporales</taxon>
        <taxon>Massarineae</taxon>
        <taxon>Didymosphaeriaceae</taxon>
        <taxon>Paraphaeosphaeria</taxon>
    </lineage>
</organism>
<evidence type="ECO:0000256" key="1">
    <source>
        <dbReference type="SAM" id="MobiDB-lite"/>
    </source>
</evidence>
<feature type="region of interest" description="Disordered" evidence="1">
    <location>
        <begin position="114"/>
        <end position="158"/>
    </location>
</feature>
<feature type="region of interest" description="Disordered" evidence="1">
    <location>
        <begin position="1"/>
        <end position="20"/>
    </location>
</feature>
<dbReference type="Proteomes" id="UP000077069">
    <property type="component" value="Unassembled WGS sequence"/>
</dbReference>
<dbReference type="RefSeq" id="XP_018039874.1">
    <property type="nucleotide sequence ID" value="XM_018186282.1"/>
</dbReference>
<feature type="region of interest" description="Disordered" evidence="1">
    <location>
        <begin position="56"/>
        <end position="97"/>
    </location>
</feature>
<accession>A0A177CRW9</accession>
<dbReference type="OrthoDB" id="5426563at2759"/>
<keyword evidence="3" id="KW-1185">Reference proteome</keyword>
<evidence type="ECO:0000313" key="3">
    <source>
        <dbReference type="Proteomes" id="UP000077069"/>
    </source>
</evidence>
<dbReference type="GeneID" id="28769768"/>
<gene>
    <name evidence="2" type="ORF">CC84DRAFT_439352</name>
</gene>
<dbReference type="AlphaFoldDB" id="A0A177CRW9"/>
<sequence>MSFKGRRQQSNSLDANDTEENLLDTKRRRLLRQSDWAGLTRPKLLMLNFQAQRGRDEIGKRRKTSHHNALTMHEDPSRLVPLPEAGTRRQLGGGARQHHDIKVRIGSDALTNRTTVHTSPQAQASATWDEVSSEEMTSGNAALHRAAPKPGQQADPNARRFVGAPTHALHPRNSTWGVMPRNQQLHYVGGSAGSMRVGLNEDSNASPNDQSVVSSSAEDHVSANKRGEVSNYCITQQVEGTTRSLRLTFDAATEFSAMAPIENASSCNLIGESNHNHYTANAAVTESGHVQMEAGAAGNAEPRPPHDIDEGPWMTFLPVQANSSSLSVADDLSALNRAHDRPAIHPLSNSASWSQRATQGARALADASLCVSPCLPSITQKCEKDELREHVHAGPGRSERSEKHIDGNDEFWQRLVFGSDKLDSTDGRPEATSPDKVIMDERRIVPFVAVSRSSTPFDPLHGPGFCVSDSTQAAATRAPLVTSSGSMLPIITSSTAPRSR</sequence>
<protein>
    <submittedName>
        <fullName evidence="2">Uncharacterized protein</fullName>
    </submittedName>
</protein>
<dbReference type="EMBL" id="KV441549">
    <property type="protein sequence ID" value="OAG09509.1"/>
    <property type="molecule type" value="Genomic_DNA"/>
</dbReference>